<dbReference type="PROSITE" id="PS50090">
    <property type="entry name" value="MYB_LIKE"/>
    <property type="match status" value="1"/>
</dbReference>
<dbReference type="Pfam" id="PF01195">
    <property type="entry name" value="Pept_tRNA_hydro"/>
    <property type="match status" value="1"/>
</dbReference>
<dbReference type="FunFam" id="3.40.50.1470:FF:000001">
    <property type="entry name" value="Peptidyl-tRNA hydrolase"/>
    <property type="match status" value="1"/>
</dbReference>
<dbReference type="GO" id="GO:0005634">
    <property type="term" value="C:nucleus"/>
    <property type="evidence" value="ECO:0007669"/>
    <property type="project" value="UniProtKB-SubCell"/>
</dbReference>
<feature type="compositionally biased region" description="Polar residues" evidence="3">
    <location>
        <begin position="285"/>
        <end position="301"/>
    </location>
</feature>
<dbReference type="InterPro" id="IPR036416">
    <property type="entry name" value="Pept_tRNA_hydro_sf"/>
</dbReference>
<dbReference type="SUPFAM" id="SSF46689">
    <property type="entry name" value="Homeodomain-like"/>
    <property type="match status" value="1"/>
</dbReference>
<dbReference type="NCBIfam" id="TIGR00447">
    <property type="entry name" value="pth"/>
    <property type="match status" value="1"/>
</dbReference>
<dbReference type="PROSITE" id="PS01195">
    <property type="entry name" value="PEPT_TRNA_HYDROL_1"/>
    <property type="match status" value="1"/>
</dbReference>
<dbReference type="PANTHER" id="PTHR17224:SF4">
    <property type="entry name" value="PEPTIDYL-TRNA HYDROLASE, MITOCHONDRIAL"/>
    <property type="match status" value="1"/>
</dbReference>
<dbReference type="PANTHER" id="PTHR17224">
    <property type="entry name" value="PEPTIDYL-TRNA HYDROLASE"/>
    <property type="match status" value="1"/>
</dbReference>
<reference evidence="6 7" key="1">
    <citation type="submission" date="2020-08" db="EMBL/GenBank/DDBJ databases">
        <title>Plant Genome Project.</title>
        <authorList>
            <person name="Zhang R.-G."/>
        </authorList>
    </citation>
    <scope>NUCLEOTIDE SEQUENCE [LARGE SCALE GENOMIC DNA]</scope>
    <source>
        <strain evidence="6">WSP0</strain>
        <tissue evidence="6">Leaf</tissue>
    </source>
</reference>
<gene>
    <name evidence="6" type="ORF">RHGRI_038198</name>
</gene>
<dbReference type="PROSITE" id="PS51294">
    <property type="entry name" value="HTH_MYB"/>
    <property type="match status" value="1"/>
</dbReference>
<proteinExistence type="inferred from homology"/>
<dbReference type="InterPro" id="IPR017930">
    <property type="entry name" value="Myb_dom"/>
</dbReference>
<dbReference type="EMBL" id="JACTNZ010000013">
    <property type="protein sequence ID" value="KAG5517736.1"/>
    <property type="molecule type" value="Genomic_DNA"/>
</dbReference>
<sequence length="418" mass="46076">MMLNKFYRRCFSYASPQPWLFVGLGNPSDKYKGTRHNAGFEMIDAFAASQGIPMDTIHCKAIFGKGMLSFVDDVPVFLAKPQTYMNLSGESSGPLAAYYKLPLNRVVVFHDDMDLPCGLLRLHDKGGHASHNGLKSVIYHFRGNREFPRLRIGIGRPPGQMDPKAFLLQKFNATARGRIDAALEEGVGALKQLMSKGLTETARSFNTVQKWSLIAGRIPGRTDNEIKNYWNTHLSKKLINQGIDPRTHKPLITNTTSPTSADQDKPRSSSSKANYRTRNPHRNPNLVTSTLEDDQVLNNGNDGYYHGSVNLQNGDVVSGNEEQDDDEINYGADDVFMSSFLNSLINEDVFSAQNHHLHQMSSNIGITAPTPAPAAAGSSDSLMSHPSAFAFGAGWENPIMSSGYNGFNQNEPKKLSHA</sequence>
<evidence type="ECO:0000259" key="5">
    <source>
        <dbReference type="PROSITE" id="PS51294"/>
    </source>
</evidence>
<dbReference type="SUPFAM" id="SSF53178">
    <property type="entry name" value="Peptidyl-tRNA hydrolase-like"/>
    <property type="match status" value="1"/>
</dbReference>
<comment type="caution">
    <text evidence="6">The sequence shown here is derived from an EMBL/GenBank/DDBJ whole genome shotgun (WGS) entry which is preliminary data.</text>
</comment>
<evidence type="ECO:0000256" key="2">
    <source>
        <dbReference type="ARBA" id="ARBA00023242"/>
    </source>
</evidence>
<evidence type="ECO:0000259" key="4">
    <source>
        <dbReference type="PROSITE" id="PS50090"/>
    </source>
</evidence>
<dbReference type="Gene3D" id="3.40.50.1470">
    <property type="entry name" value="Peptidyl-tRNA hydrolase"/>
    <property type="match status" value="1"/>
</dbReference>
<comment type="subcellular location">
    <subcellularLocation>
        <location evidence="1">Nucleus</location>
    </subcellularLocation>
</comment>
<evidence type="ECO:0000313" key="6">
    <source>
        <dbReference type="EMBL" id="KAG5517736.1"/>
    </source>
</evidence>
<keyword evidence="2" id="KW-0539">Nucleus</keyword>
<evidence type="ECO:0000313" key="7">
    <source>
        <dbReference type="Proteomes" id="UP000823749"/>
    </source>
</evidence>
<dbReference type="CDD" id="cd00167">
    <property type="entry name" value="SANT"/>
    <property type="match status" value="1"/>
</dbReference>
<evidence type="ECO:0000256" key="1">
    <source>
        <dbReference type="ARBA" id="ARBA00004123"/>
    </source>
</evidence>
<dbReference type="AlphaFoldDB" id="A0AAV6I0C8"/>
<dbReference type="InterPro" id="IPR009057">
    <property type="entry name" value="Homeodomain-like_sf"/>
</dbReference>
<feature type="domain" description="Myb-like" evidence="4">
    <location>
        <begin position="198"/>
        <end position="234"/>
    </location>
</feature>
<feature type="compositionally biased region" description="Polar residues" evidence="3">
    <location>
        <begin position="252"/>
        <end position="261"/>
    </location>
</feature>
<dbReference type="InterPro" id="IPR001005">
    <property type="entry name" value="SANT/Myb"/>
</dbReference>
<dbReference type="Proteomes" id="UP000823749">
    <property type="component" value="Chromosome 13"/>
</dbReference>
<evidence type="ECO:0000256" key="3">
    <source>
        <dbReference type="SAM" id="MobiDB-lite"/>
    </source>
</evidence>
<protein>
    <submittedName>
        <fullName evidence="6">Uncharacterized protein</fullName>
    </submittedName>
</protein>
<accession>A0AAV6I0C8</accession>
<dbReference type="InterPro" id="IPR018171">
    <property type="entry name" value="Pept_tRNA_hydro_CS"/>
</dbReference>
<feature type="compositionally biased region" description="Polar residues" evidence="3">
    <location>
        <begin position="268"/>
        <end position="277"/>
    </location>
</feature>
<feature type="region of interest" description="Disordered" evidence="3">
    <location>
        <begin position="241"/>
        <end position="327"/>
    </location>
</feature>
<dbReference type="PROSITE" id="PS01196">
    <property type="entry name" value="PEPT_TRNA_HYDROL_2"/>
    <property type="match status" value="1"/>
</dbReference>
<feature type="domain" description="HTH myb-type" evidence="5">
    <location>
        <begin position="209"/>
        <end position="238"/>
    </location>
</feature>
<name>A0AAV6I0C8_9ERIC</name>
<organism evidence="6 7">
    <name type="scientific">Rhododendron griersonianum</name>
    <dbReference type="NCBI Taxonomy" id="479676"/>
    <lineage>
        <taxon>Eukaryota</taxon>
        <taxon>Viridiplantae</taxon>
        <taxon>Streptophyta</taxon>
        <taxon>Embryophyta</taxon>
        <taxon>Tracheophyta</taxon>
        <taxon>Spermatophyta</taxon>
        <taxon>Magnoliopsida</taxon>
        <taxon>eudicotyledons</taxon>
        <taxon>Gunneridae</taxon>
        <taxon>Pentapetalae</taxon>
        <taxon>asterids</taxon>
        <taxon>Ericales</taxon>
        <taxon>Ericaceae</taxon>
        <taxon>Ericoideae</taxon>
        <taxon>Rhodoreae</taxon>
        <taxon>Rhododendron</taxon>
    </lineage>
</organism>
<dbReference type="GO" id="GO:0004045">
    <property type="term" value="F:peptidyl-tRNA hydrolase activity"/>
    <property type="evidence" value="ECO:0007669"/>
    <property type="project" value="InterPro"/>
</dbReference>
<dbReference type="Pfam" id="PF00249">
    <property type="entry name" value="Myb_DNA-binding"/>
    <property type="match status" value="1"/>
</dbReference>
<dbReference type="InterPro" id="IPR001328">
    <property type="entry name" value="Pept_tRNA_hydro"/>
</dbReference>
<dbReference type="HAMAP" id="MF_00083">
    <property type="entry name" value="Pept_tRNA_hydro_bact"/>
    <property type="match status" value="1"/>
</dbReference>
<keyword evidence="7" id="KW-1185">Reference proteome</keyword>